<evidence type="ECO:0000313" key="4">
    <source>
        <dbReference type="EMBL" id="MFC3293916.1"/>
    </source>
</evidence>
<dbReference type="NCBIfam" id="NF041859">
    <property type="entry name" value="silencer_MvaTU"/>
    <property type="match status" value="1"/>
</dbReference>
<feature type="region of interest" description="Disordered" evidence="2">
    <location>
        <begin position="65"/>
        <end position="99"/>
    </location>
</feature>
<dbReference type="Pfam" id="PF22055">
    <property type="entry name" value="MvaT_DBD"/>
    <property type="match status" value="1"/>
</dbReference>
<evidence type="ECO:0000313" key="5">
    <source>
        <dbReference type="Proteomes" id="UP001595640"/>
    </source>
</evidence>
<evidence type="ECO:0000256" key="2">
    <source>
        <dbReference type="SAM" id="MobiDB-lite"/>
    </source>
</evidence>
<feature type="compositionally biased region" description="Low complexity" evidence="2">
    <location>
        <begin position="65"/>
        <end position="75"/>
    </location>
</feature>
<dbReference type="InterPro" id="IPR035616">
    <property type="entry name" value="MvaT_DBD"/>
</dbReference>
<keyword evidence="5" id="KW-1185">Reference proteome</keyword>
<gene>
    <name evidence="4" type="ORF">ACFOEI_17850</name>
</gene>
<keyword evidence="1" id="KW-0175">Coiled coil</keyword>
<feature type="domain" description="MvaT DNA-binding" evidence="3">
    <location>
        <begin position="84"/>
        <end position="120"/>
    </location>
</feature>
<name>A0ABV7M4V0_9GAMM</name>
<evidence type="ECO:0000256" key="1">
    <source>
        <dbReference type="SAM" id="Coils"/>
    </source>
</evidence>
<evidence type="ECO:0000259" key="3">
    <source>
        <dbReference type="Pfam" id="PF22055"/>
    </source>
</evidence>
<feature type="coiled-coil region" evidence="1">
    <location>
        <begin position="2"/>
        <end position="29"/>
    </location>
</feature>
<dbReference type="CDD" id="cd16170">
    <property type="entry name" value="MvaT_DBD"/>
    <property type="match status" value="1"/>
</dbReference>
<reference evidence="5" key="1">
    <citation type="journal article" date="2019" name="Int. J. Syst. Evol. Microbiol.">
        <title>The Global Catalogue of Microorganisms (GCM) 10K type strain sequencing project: providing services to taxonomists for standard genome sequencing and annotation.</title>
        <authorList>
            <consortium name="The Broad Institute Genomics Platform"/>
            <consortium name="The Broad Institute Genome Sequencing Center for Infectious Disease"/>
            <person name="Wu L."/>
            <person name="Ma J."/>
        </authorList>
    </citation>
    <scope>NUCLEOTIDE SEQUENCE [LARGE SCALE GENOMIC DNA]</scope>
    <source>
        <strain evidence="5">KCTC 12847</strain>
    </source>
</reference>
<dbReference type="EMBL" id="JBHRUH010000032">
    <property type="protein sequence ID" value="MFC3293916.1"/>
    <property type="molecule type" value="Genomic_DNA"/>
</dbReference>
<dbReference type="RefSeq" id="WP_040476768.1">
    <property type="nucleotide sequence ID" value="NZ_BMXD01000022.1"/>
</dbReference>
<comment type="caution">
    <text evidence="4">The sequence shown here is derived from an EMBL/GenBank/DDBJ whole genome shotgun (WGS) entry which is preliminary data.</text>
</comment>
<sequence length="126" mass="14822">MSQNMLSRYTQLKAQKEQIEEEMKRIEGDERFRREKEFLDRLQALMDEFGKDAKGVIEILYPSKPSAQAAASEQSSQRRKRKLKIYKNPNTGERIETRGGNHKKLKAWKVEFGDETVESWLVDTQE</sequence>
<organism evidence="4 5">
    <name type="scientific">Modicisalibacter luteus</name>
    <dbReference type="NCBI Taxonomy" id="453962"/>
    <lineage>
        <taxon>Bacteria</taxon>
        <taxon>Pseudomonadati</taxon>
        <taxon>Pseudomonadota</taxon>
        <taxon>Gammaproteobacteria</taxon>
        <taxon>Oceanospirillales</taxon>
        <taxon>Halomonadaceae</taxon>
        <taxon>Modicisalibacter</taxon>
    </lineage>
</organism>
<protein>
    <submittedName>
        <fullName evidence="4">Histone-like nucleoid-structuring protein, MvaT/MvaU family</fullName>
    </submittedName>
</protein>
<proteinExistence type="predicted"/>
<dbReference type="Proteomes" id="UP001595640">
    <property type="component" value="Unassembled WGS sequence"/>
</dbReference>
<accession>A0ABV7M4V0</accession>